<sequence length="84" mass="10199">MSDHREKRVEWKNLITSCFGREDGKFARHNCDKKDAERLRKIIAENCIDVNLVLQEFRLFLEKEFPHNQNDDEMKLVEKFFKKV</sequence>
<gene>
    <name evidence="1" type="ORF">SAMN05720469_10360</name>
</gene>
<dbReference type="RefSeq" id="WP_073302370.1">
    <property type="nucleotide sequence ID" value="NZ_FRAW01000003.1"/>
</dbReference>
<dbReference type="EMBL" id="FRAW01000003">
    <property type="protein sequence ID" value="SHK25694.1"/>
    <property type="molecule type" value="Genomic_DNA"/>
</dbReference>
<dbReference type="Proteomes" id="UP000184275">
    <property type="component" value="Unassembled WGS sequence"/>
</dbReference>
<dbReference type="AlphaFoldDB" id="A0A1M6QZR3"/>
<keyword evidence="2" id="KW-1185">Reference proteome</keyword>
<evidence type="ECO:0000313" key="2">
    <source>
        <dbReference type="Proteomes" id="UP000184275"/>
    </source>
</evidence>
<protein>
    <submittedName>
        <fullName evidence="1">Uncharacterized protein</fullName>
    </submittedName>
</protein>
<name>A0A1M6QZR3_9BACT</name>
<proteinExistence type="predicted"/>
<accession>A0A1M6QZR3</accession>
<organism evidence="1 2">
    <name type="scientific">Fibrobacter intestinalis</name>
    <dbReference type="NCBI Taxonomy" id="28122"/>
    <lineage>
        <taxon>Bacteria</taxon>
        <taxon>Pseudomonadati</taxon>
        <taxon>Fibrobacterota</taxon>
        <taxon>Fibrobacteria</taxon>
        <taxon>Fibrobacterales</taxon>
        <taxon>Fibrobacteraceae</taxon>
        <taxon>Fibrobacter</taxon>
    </lineage>
</organism>
<reference evidence="2" key="1">
    <citation type="submission" date="2016-11" db="EMBL/GenBank/DDBJ databases">
        <authorList>
            <person name="Varghese N."/>
            <person name="Submissions S."/>
        </authorList>
    </citation>
    <scope>NUCLEOTIDE SEQUENCE [LARGE SCALE GENOMIC DNA]</scope>
    <source>
        <strain evidence="2">UWOS</strain>
    </source>
</reference>
<evidence type="ECO:0000313" key="1">
    <source>
        <dbReference type="EMBL" id="SHK25694.1"/>
    </source>
</evidence>